<evidence type="ECO:0000313" key="3">
    <source>
        <dbReference type="Proteomes" id="UP000694044"/>
    </source>
</evidence>
<accession>A0A8T1VWF8</accession>
<protein>
    <submittedName>
        <fullName evidence="2">Uncharacterized protein</fullName>
    </submittedName>
</protein>
<reference evidence="2" key="1">
    <citation type="submission" date="2021-02" db="EMBL/GenBank/DDBJ databases">
        <authorList>
            <person name="Palmer J.M."/>
        </authorList>
    </citation>
    <scope>NUCLEOTIDE SEQUENCE</scope>
    <source>
        <strain evidence="2">SCRP734</strain>
    </source>
</reference>
<organism evidence="2 3">
    <name type="scientific">Phytophthora pseudosyringae</name>
    <dbReference type="NCBI Taxonomy" id="221518"/>
    <lineage>
        <taxon>Eukaryota</taxon>
        <taxon>Sar</taxon>
        <taxon>Stramenopiles</taxon>
        <taxon>Oomycota</taxon>
        <taxon>Peronosporomycetes</taxon>
        <taxon>Peronosporales</taxon>
        <taxon>Peronosporaceae</taxon>
        <taxon>Phytophthora</taxon>
    </lineage>
</organism>
<dbReference type="OrthoDB" id="128049at2759"/>
<proteinExistence type="predicted"/>
<name>A0A8T1VWF8_9STRA</name>
<dbReference type="PANTHER" id="PTHR33714">
    <property type="entry name" value="COUNTING FACTOR-ASSOCIATED PROTEIN A-RELATED"/>
    <property type="match status" value="1"/>
</dbReference>
<gene>
    <name evidence="2" type="ORF">PHYPSEUDO_002756</name>
</gene>
<feature type="region of interest" description="Disordered" evidence="1">
    <location>
        <begin position="1703"/>
        <end position="1723"/>
    </location>
</feature>
<dbReference type="Proteomes" id="UP000694044">
    <property type="component" value="Unassembled WGS sequence"/>
</dbReference>
<evidence type="ECO:0000256" key="1">
    <source>
        <dbReference type="SAM" id="MobiDB-lite"/>
    </source>
</evidence>
<keyword evidence="3" id="KW-1185">Reference proteome</keyword>
<sequence length="1750" mass="190369">MPAMTAVTVFDDMECSQKPTKIAFTQHFGCSVKQHPTDSACGPHGPTQYSVSNCTTDYFALTDAAFGDYQPYLVVETFSNTWCGLLESVAVFVADGLCHADTDSGTSFTATYGAGSSGMVTTYSDSYCSQVLLNTEISKQMISSYSCSNIQSAGCSNSEGWCSQRFSVGGMGGPPARGNMKAVSVYADGNCSLPPATIKFTRELFCTPQANSWEPICDSEGEMRTISDCTDYNAGGWDSKGLLDRASSSSGRFYAYVLVEEFELFQCGRDEALIGATAYFLDDECRMDYEGTTSTKLTPGLSLVIISKYADAYCTELLSETKVTWQMVWYSVCDEASTRFLLRGMPDLTTIAVFEDSTCSEKPVMLSFTQLFGCSGERDPTKSVCKRNGLIHHTVASCTRDYSGLAVTTFGSKTPYLIVEEYSDHWCGQLQNVTVYLADGKCHSNVDDTTTFRATITKEGSATITTYLDSTCILVDNETHVTKRKLIQSYCSKCGADGGLCSKRILYGGLGGQPSNGRMAVETVYGNSSCSQPADTVTFTRALVCTPQANYWSPVCENIDSHSTISDCTYYRSGGWDHLNSLDRAFGSTNAYLFIEEYDLSVGFCGENEAFDNATAHLLDTDCHRNRDGVTSTKLSLGHPLTITTYDDPLCTSVASETDVTWNNLRTGCNQNETHGTQFSVRGPTQELTVVAVFGDSSCSQEPVKLTFSRIFMCITHSYPDKPACEADGAALLYSMSSCTSDYTVFTESIFGISSPYISVENFGDTWCGQESIITVYIADGLCHPNAGNATSFMVTLTLEGSATITTYSDSTCSIVDENTKLSKRTLSSYECVQGGSNCDNNDGNGCSKRYSAGGLGEPSSKGKMTAVSIFKGDDCSQPASTFTFTRELTCTPQADHWNPICVNNGKTHYLSDCVHYYRGGWAWNYDSYQSFGWSTPYIIVEWYAGLPSLESSIDNVTIYPLDKECHMNREGTASTKLTLGPSLLITEYDEPHCMSESGVTEITWSEAVSGAYNNSRASYLRGGYPPLTVVAVFGDSYCSKAPVKLHVVQQFGCEAEVEYTQAACKPEKGKHYTISSCTRDYYALVNTVFGYENPYVRVEEFFDSWCGGYVQNVTIYAADGACHANIDGATSFRVTLASSTSATITTYTDAVCGIVDNNTRLSSEILAYSCIANSECSTVAGYGCSRRFSVGGLGGPPSFGQMTAVISYGDSSCSQLAQTVKLTRELVCRSDSDTTACVNNGMAYSRSHCVNVIDTSNVYRLLDNSFGWRSHLAVEEYDLSLGWCGDRSALAGVTAYILDETCRSNGFGSGSSKLTFGDSVIITKYDDLYCKNAVSETEVTWSMMLNGSCIGNSTKFYLRGPMPKMTAVSVFDDSTCIKQPVKLTLMQQFGCLADEDPLESSCRPHGSELYSVSSCTSNYVELIATTFDSKTPHVVAEQYADVWCGQLQSVTVYKADGLCHSNTDGTTSFMVTLTEEWRATIATYRDVYCRGLSSSNRVILSTDTSARSRALCYTRNVCAGGQGSDCSQKFFVGSLMGSLSASSKAVAVYSDSSCSVPVQLVITKQLGCSSTRSYTCKKMSMGGMSVYQSHGCTDDIPAFTEAIFGDLPYLVMEKYVSETNCLEQEGVVVYAADGECHVRVDDDSNFQILPNIRGSLTFAAYPTALCRNADADYTMVGAKYINTDTCFNTNVRVYADTTLLTLPPTPTPSPSTPTSAPPNVDDIGQKTREEIMFPEWLWEPTPRRVFVSP</sequence>
<dbReference type="EMBL" id="JAGDFM010000150">
    <property type="protein sequence ID" value="KAG7384349.1"/>
    <property type="molecule type" value="Genomic_DNA"/>
</dbReference>
<dbReference type="PANTHER" id="PTHR33714:SF3">
    <property type="entry name" value="COUNTING FACTOR-ASSOCIATED PROTEIN A-RELATED"/>
    <property type="match status" value="1"/>
</dbReference>
<comment type="caution">
    <text evidence="2">The sequence shown here is derived from an EMBL/GenBank/DDBJ whole genome shotgun (WGS) entry which is preliminary data.</text>
</comment>
<evidence type="ECO:0000313" key="2">
    <source>
        <dbReference type="EMBL" id="KAG7384349.1"/>
    </source>
</evidence>